<evidence type="ECO:0000256" key="2">
    <source>
        <dbReference type="SAM" id="MobiDB-lite"/>
    </source>
</evidence>
<dbReference type="OrthoDB" id="10059102at2759"/>
<feature type="compositionally biased region" description="Polar residues" evidence="2">
    <location>
        <begin position="31"/>
        <end position="43"/>
    </location>
</feature>
<protein>
    <recommendedName>
        <fullName evidence="3">Peptidase S1 domain-containing protein</fullName>
    </recommendedName>
</protein>
<dbReference type="InterPro" id="IPR050430">
    <property type="entry name" value="Peptidase_S1"/>
</dbReference>
<dbReference type="InterPro" id="IPR043504">
    <property type="entry name" value="Peptidase_S1_PA_chymotrypsin"/>
</dbReference>
<sequence>MSAQTFRVTGAVLRPPTLRRLPAGRPHRQSTHQAGSRLPISTDSSPRPSRPLPLEEPQLNGNTSGFFMSAAPFVTAPCERVAIATLLACLLVWRGADGADVAGLDDNPLHDANCERYPYMASLRDSSDKHHCNGVLVGDVWVLTAAHCVDSRADPHALGPHPIVKVGGCLLNDTEGTNENFETMIGTAASNMSVSAPL</sequence>
<evidence type="ECO:0000313" key="5">
    <source>
        <dbReference type="Proteomes" id="UP000708148"/>
    </source>
</evidence>
<organism evidence="4 5">
    <name type="scientific">Ostreobium quekettii</name>
    <dbReference type="NCBI Taxonomy" id="121088"/>
    <lineage>
        <taxon>Eukaryota</taxon>
        <taxon>Viridiplantae</taxon>
        <taxon>Chlorophyta</taxon>
        <taxon>core chlorophytes</taxon>
        <taxon>Ulvophyceae</taxon>
        <taxon>TCBD clade</taxon>
        <taxon>Bryopsidales</taxon>
        <taxon>Ostreobineae</taxon>
        <taxon>Ostreobiaceae</taxon>
        <taxon>Ostreobium</taxon>
    </lineage>
</organism>
<dbReference type="Proteomes" id="UP000708148">
    <property type="component" value="Unassembled WGS sequence"/>
</dbReference>
<accession>A0A8S1J422</accession>
<proteinExistence type="predicted"/>
<dbReference type="InterPro" id="IPR001254">
    <property type="entry name" value="Trypsin_dom"/>
</dbReference>
<feature type="domain" description="Peptidase S1" evidence="3">
    <location>
        <begin position="112"/>
        <end position="165"/>
    </location>
</feature>
<dbReference type="InterPro" id="IPR009003">
    <property type="entry name" value="Peptidase_S1_PA"/>
</dbReference>
<keyword evidence="5" id="KW-1185">Reference proteome</keyword>
<dbReference type="SUPFAM" id="SSF50494">
    <property type="entry name" value="Trypsin-like serine proteases"/>
    <property type="match status" value="1"/>
</dbReference>
<dbReference type="GO" id="GO:0006508">
    <property type="term" value="P:proteolysis"/>
    <property type="evidence" value="ECO:0007669"/>
    <property type="project" value="InterPro"/>
</dbReference>
<dbReference type="PANTHER" id="PTHR24276:SF98">
    <property type="entry name" value="FI18310P1-RELATED"/>
    <property type="match status" value="1"/>
</dbReference>
<dbReference type="AlphaFoldDB" id="A0A8S1J422"/>
<feature type="region of interest" description="Disordered" evidence="2">
    <location>
        <begin position="1"/>
        <end position="58"/>
    </location>
</feature>
<keyword evidence="1" id="KW-1015">Disulfide bond</keyword>
<dbReference type="GO" id="GO:0004252">
    <property type="term" value="F:serine-type endopeptidase activity"/>
    <property type="evidence" value="ECO:0007669"/>
    <property type="project" value="InterPro"/>
</dbReference>
<name>A0A8S1J422_9CHLO</name>
<evidence type="ECO:0000259" key="3">
    <source>
        <dbReference type="Pfam" id="PF00089"/>
    </source>
</evidence>
<gene>
    <name evidence="4" type="ORF">OSTQU699_LOCUS7191</name>
</gene>
<dbReference type="PANTHER" id="PTHR24276">
    <property type="entry name" value="POLYSERASE-RELATED"/>
    <property type="match status" value="1"/>
</dbReference>
<comment type="caution">
    <text evidence="4">The sequence shown here is derived from an EMBL/GenBank/DDBJ whole genome shotgun (WGS) entry which is preliminary data.</text>
</comment>
<reference evidence="4" key="1">
    <citation type="submission" date="2020-12" db="EMBL/GenBank/DDBJ databases">
        <authorList>
            <person name="Iha C."/>
        </authorList>
    </citation>
    <scope>NUCLEOTIDE SEQUENCE</scope>
</reference>
<evidence type="ECO:0000313" key="4">
    <source>
        <dbReference type="EMBL" id="CAD7701834.1"/>
    </source>
</evidence>
<dbReference type="InterPro" id="IPR018114">
    <property type="entry name" value="TRYPSIN_HIS"/>
</dbReference>
<dbReference type="Gene3D" id="2.40.10.10">
    <property type="entry name" value="Trypsin-like serine proteases"/>
    <property type="match status" value="1"/>
</dbReference>
<dbReference type="EMBL" id="CAJHUC010001642">
    <property type="protein sequence ID" value="CAD7701834.1"/>
    <property type="molecule type" value="Genomic_DNA"/>
</dbReference>
<dbReference type="Pfam" id="PF00089">
    <property type="entry name" value="Trypsin"/>
    <property type="match status" value="1"/>
</dbReference>
<dbReference type="PROSITE" id="PS00134">
    <property type="entry name" value="TRYPSIN_HIS"/>
    <property type="match status" value="1"/>
</dbReference>
<evidence type="ECO:0000256" key="1">
    <source>
        <dbReference type="ARBA" id="ARBA00023157"/>
    </source>
</evidence>